<proteinExistence type="predicted"/>
<reference evidence="5 6" key="1">
    <citation type="submission" date="2017-05" db="EMBL/GenBank/DDBJ databases">
        <title>Vagococcus spp. assemblies.</title>
        <authorList>
            <person name="Gulvik C.A."/>
        </authorList>
    </citation>
    <scope>NUCLEOTIDE SEQUENCE [LARGE SCALE GENOMIC DNA]</scope>
    <source>
        <strain evidence="5 6">NCFB 2777</strain>
    </source>
</reference>
<dbReference type="SMART" id="SM00382">
    <property type="entry name" value="AAA"/>
    <property type="match status" value="1"/>
</dbReference>
<feature type="domain" description="ABC transporter" evidence="4">
    <location>
        <begin position="8"/>
        <end position="238"/>
    </location>
</feature>
<comment type="caution">
    <text evidence="5">The sequence shown here is derived from an EMBL/GenBank/DDBJ whole genome shotgun (WGS) entry which is preliminary data.</text>
</comment>
<evidence type="ECO:0000256" key="1">
    <source>
        <dbReference type="ARBA" id="ARBA00022448"/>
    </source>
</evidence>
<accession>A0A429ZKX1</accession>
<dbReference type="OrthoDB" id="9802264at2"/>
<protein>
    <recommendedName>
        <fullName evidence="4">ABC transporter domain-containing protein</fullName>
    </recommendedName>
</protein>
<evidence type="ECO:0000259" key="4">
    <source>
        <dbReference type="PROSITE" id="PS50893"/>
    </source>
</evidence>
<dbReference type="Pfam" id="PF00005">
    <property type="entry name" value="ABC_tran"/>
    <property type="match status" value="1"/>
</dbReference>
<dbReference type="InterPro" id="IPR017871">
    <property type="entry name" value="ABC_transporter-like_CS"/>
</dbReference>
<keyword evidence="6" id="KW-1185">Reference proteome</keyword>
<dbReference type="GO" id="GO:0016887">
    <property type="term" value="F:ATP hydrolysis activity"/>
    <property type="evidence" value="ECO:0007669"/>
    <property type="project" value="InterPro"/>
</dbReference>
<dbReference type="RefSeq" id="WP_126780748.1">
    <property type="nucleotide sequence ID" value="NZ_NGJU01000015.1"/>
</dbReference>
<dbReference type="PROSITE" id="PS50893">
    <property type="entry name" value="ABC_TRANSPORTER_2"/>
    <property type="match status" value="1"/>
</dbReference>
<keyword evidence="2" id="KW-0547">Nucleotide-binding</keyword>
<keyword evidence="3" id="KW-0067">ATP-binding</keyword>
<dbReference type="Gene3D" id="3.40.50.300">
    <property type="entry name" value="P-loop containing nucleotide triphosphate hydrolases"/>
    <property type="match status" value="1"/>
</dbReference>
<name>A0A429ZKX1_9ENTE</name>
<evidence type="ECO:0000256" key="3">
    <source>
        <dbReference type="ARBA" id="ARBA00022840"/>
    </source>
</evidence>
<dbReference type="PANTHER" id="PTHR42788:SF13">
    <property type="entry name" value="ALIPHATIC SULFONATES IMPORT ATP-BINDING PROTEIN SSUB"/>
    <property type="match status" value="1"/>
</dbReference>
<dbReference type="SUPFAM" id="SSF52540">
    <property type="entry name" value="P-loop containing nucleoside triphosphate hydrolases"/>
    <property type="match status" value="1"/>
</dbReference>
<dbReference type="Proteomes" id="UP000287239">
    <property type="component" value="Unassembled WGS sequence"/>
</dbReference>
<organism evidence="5 6">
    <name type="scientific">Vagococcus salmoninarum</name>
    <dbReference type="NCBI Taxonomy" id="2739"/>
    <lineage>
        <taxon>Bacteria</taxon>
        <taxon>Bacillati</taxon>
        <taxon>Bacillota</taxon>
        <taxon>Bacilli</taxon>
        <taxon>Lactobacillales</taxon>
        <taxon>Enterococcaceae</taxon>
        <taxon>Vagococcus</taxon>
    </lineage>
</organism>
<dbReference type="GeneID" id="98568730"/>
<dbReference type="EMBL" id="NGJU01000015">
    <property type="protein sequence ID" value="RST94319.1"/>
    <property type="molecule type" value="Genomic_DNA"/>
</dbReference>
<dbReference type="PROSITE" id="PS00211">
    <property type="entry name" value="ABC_TRANSPORTER_1"/>
    <property type="match status" value="1"/>
</dbReference>
<dbReference type="AlphaFoldDB" id="A0A429ZKX1"/>
<evidence type="ECO:0000313" key="6">
    <source>
        <dbReference type="Proteomes" id="UP000287239"/>
    </source>
</evidence>
<keyword evidence="1" id="KW-0813">Transport</keyword>
<gene>
    <name evidence="5" type="ORF">CBF35_10130</name>
</gene>
<dbReference type="PANTHER" id="PTHR42788">
    <property type="entry name" value="TAURINE IMPORT ATP-BINDING PROTEIN-RELATED"/>
    <property type="match status" value="1"/>
</dbReference>
<dbReference type="GO" id="GO:0005524">
    <property type="term" value="F:ATP binding"/>
    <property type="evidence" value="ECO:0007669"/>
    <property type="project" value="UniProtKB-KW"/>
</dbReference>
<evidence type="ECO:0000313" key="5">
    <source>
        <dbReference type="EMBL" id="RST94319.1"/>
    </source>
</evidence>
<dbReference type="InterPro" id="IPR050166">
    <property type="entry name" value="ABC_transporter_ATP-bind"/>
</dbReference>
<dbReference type="InterPro" id="IPR003593">
    <property type="entry name" value="AAA+_ATPase"/>
</dbReference>
<sequence length="259" mass="29112">MSILNKRLEFKNVTVEIGKQTILRELNLTLNYQHIYTVLGPSGTGKSTLLRVLAGLVTPRQGEVLFEGLPYLPQNQRIGLVPQNYGLLPWETAWQAVLSGLLISKGQKKANSEELAWLEELFADMGLLELKEKYPGQMSGGQQQRVAIARGFAIQGELLLMDEPFSALDAITREKAQSLFMKTWEKAPRTTLFITHDVEEALLLGQHVIVMGGQPGKIMKVIDNPFWQGQGGTVMDRRNQATFYEEVKKLREELSLDES</sequence>
<dbReference type="InterPro" id="IPR027417">
    <property type="entry name" value="P-loop_NTPase"/>
</dbReference>
<dbReference type="InterPro" id="IPR003439">
    <property type="entry name" value="ABC_transporter-like_ATP-bd"/>
</dbReference>
<evidence type="ECO:0000256" key="2">
    <source>
        <dbReference type="ARBA" id="ARBA00022741"/>
    </source>
</evidence>